<protein>
    <recommendedName>
        <fullName evidence="1">RapZ C-terminal domain-containing protein</fullName>
    </recommendedName>
</protein>
<evidence type="ECO:0000313" key="2">
    <source>
        <dbReference type="EMBL" id="KAF2799891.1"/>
    </source>
</evidence>
<reference evidence="2" key="1">
    <citation type="journal article" date="2020" name="Stud. Mycol.">
        <title>101 Dothideomycetes genomes: a test case for predicting lifestyles and emergence of pathogens.</title>
        <authorList>
            <person name="Haridas S."/>
            <person name="Albert R."/>
            <person name="Binder M."/>
            <person name="Bloem J."/>
            <person name="Labutti K."/>
            <person name="Salamov A."/>
            <person name="Andreopoulos B."/>
            <person name="Baker S."/>
            <person name="Barry K."/>
            <person name="Bills G."/>
            <person name="Bluhm B."/>
            <person name="Cannon C."/>
            <person name="Castanera R."/>
            <person name="Culley D."/>
            <person name="Daum C."/>
            <person name="Ezra D."/>
            <person name="Gonzalez J."/>
            <person name="Henrissat B."/>
            <person name="Kuo A."/>
            <person name="Liang C."/>
            <person name="Lipzen A."/>
            <person name="Lutzoni F."/>
            <person name="Magnuson J."/>
            <person name="Mondo S."/>
            <person name="Nolan M."/>
            <person name="Ohm R."/>
            <person name="Pangilinan J."/>
            <person name="Park H.-J."/>
            <person name="Ramirez L."/>
            <person name="Alfaro M."/>
            <person name="Sun H."/>
            <person name="Tritt A."/>
            <person name="Yoshinaga Y."/>
            <person name="Zwiers L.-H."/>
            <person name="Turgeon B."/>
            <person name="Goodwin S."/>
            <person name="Spatafora J."/>
            <person name="Crous P."/>
            <person name="Grigoriev I."/>
        </authorList>
    </citation>
    <scope>NUCLEOTIDE SEQUENCE</scope>
    <source>
        <strain evidence="2">CBS 109.77</strain>
    </source>
</reference>
<dbReference type="AlphaFoldDB" id="A0A6A6XTJ8"/>
<name>A0A6A6XTJ8_9PLEO</name>
<dbReference type="Pfam" id="PF22740">
    <property type="entry name" value="PapZ_C"/>
    <property type="match status" value="1"/>
</dbReference>
<gene>
    <name evidence="2" type="ORF">K505DRAFT_356140</name>
</gene>
<organism evidence="2 3">
    <name type="scientific">Melanomma pulvis-pyrius CBS 109.77</name>
    <dbReference type="NCBI Taxonomy" id="1314802"/>
    <lineage>
        <taxon>Eukaryota</taxon>
        <taxon>Fungi</taxon>
        <taxon>Dikarya</taxon>
        <taxon>Ascomycota</taxon>
        <taxon>Pezizomycotina</taxon>
        <taxon>Dothideomycetes</taxon>
        <taxon>Pleosporomycetidae</taxon>
        <taxon>Pleosporales</taxon>
        <taxon>Melanommataceae</taxon>
        <taxon>Melanomma</taxon>
    </lineage>
</organism>
<accession>A0A6A6XTJ8</accession>
<feature type="domain" description="RapZ C-terminal" evidence="1">
    <location>
        <begin position="50"/>
        <end position="130"/>
    </location>
</feature>
<proteinExistence type="predicted"/>
<sequence>MPSAYLISYSRDALRSGSASARRDLDRAIPAHAHEIATLLCAGWLPPPPDVCRRYSGVSRRVQDYVLRDPRAAQGVDDGVDAVLRALGQGHGAVVLLTVCVLGTHRSVAAAEVIGRRLARRGVRVHVRHVHRRRREGDPF</sequence>
<evidence type="ECO:0000259" key="1">
    <source>
        <dbReference type="Pfam" id="PF22740"/>
    </source>
</evidence>
<keyword evidence="3" id="KW-1185">Reference proteome</keyword>
<dbReference type="EMBL" id="MU001756">
    <property type="protein sequence ID" value="KAF2799891.1"/>
    <property type="molecule type" value="Genomic_DNA"/>
</dbReference>
<dbReference type="InterPro" id="IPR053931">
    <property type="entry name" value="RapZ_C"/>
</dbReference>
<evidence type="ECO:0000313" key="3">
    <source>
        <dbReference type="Proteomes" id="UP000799757"/>
    </source>
</evidence>
<dbReference type="Proteomes" id="UP000799757">
    <property type="component" value="Unassembled WGS sequence"/>
</dbReference>
<dbReference type="OrthoDB" id="5418695at2759"/>